<keyword evidence="3" id="KW-0408">Iron</keyword>
<evidence type="ECO:0000313" key="6">
    <source>
        <dbReference type="EMBL" id="HIU48630.1"/>
    </source>
</evidence>
<keyword evidence="2" id="KW-0479">Metal-binding</keyword>
<dbReference type="InterPro" id="IPR058240">
    <property type="entry name" value="rSAM_sf"/>
</dbReference>
<dbReference type="NCBIfam" id="TIGR03916">
    <property type="entry name" value="rSAM_link_UDG"/>
    <property type="match status" value="1"/>
</dbReference>
<dbReference type="EMBL" id="DVND01000122">
    <property type="protein sequence ID" value="HIU48630.1"/>
    <property type="molecule type" value="Genomic_DNA"/>
</dbReference>
<evidence type="ECO:0000259" key="5">
    <source>
        <dbReference type="Pfam" id="PF04055"/>
    </source>
</evidence>
<dbReference type="CDD" id="cd01335">
    <property type="entry name" value="Radical_SAM"/>
    <property type="match status" value="1"/>
</dbReference>
<dbReference type="PANTHER" id="PTHR21180">
    <property type="entry name" value="ENDONUCLEASE/EXONUCLEASE/PHOSPHATASE FAMILY DOMAIN-CONTAINING PROTEIN 1"/>
    <property type="match status" value="1"/>
</dbReference>
<dbReference type="InterPro" id="IPR007197">
    <property type="entry name" value="rSAM"/>
</dbReference>
<dbReference type="PANTHER" id="PTHR21180:SF9">
    <property type="entry name" value="TYPE II SECRETION SYSTEM PROTEIN K"/>
    <property type="match status" value="1"/>
</dbReference>
<evidence type="ECO:0000256" key="4">
    <source>
        <dbReference type="ARBA" id="ARBA00023014"/>
    </source>
</evidence>
<comment type="caution">
    <text evidence="6">The sequence shown here is derived from an EMBL/GenBank/DDBJ whole genome shotgun (WGS) entry which is preliminary data.</text>
</comment>
<dbReference type="InterPro" id="IPR051675">
    <property type="entry name" value="Endo/Exo/Phosphatase_dom_1"/>
</dbReference>
<dbReference type="SFLD" id="SFLDG01102">
    <property type="entry name" value="Uncharacterised_Radical_SAM_Su"/>
    <property type="match status" value="1"/>
</dbReference>
<dbReference type="InterPro" id="IPR013785">
    <property type="entry name" value="Aldolase_TIM"/>
</dbReference>
<sequence length="423" mass="47802">MELLEKLKILADSAKYDASCSSSGSERKNMPGGIGNAARMGICHTFSGDGRCVSLLKVLLTNFCMYDCQYCVNRTSNDVPRAAFTPRELADLTIQFYKRNYIEGLFLSSAVVRSPDHTMELLIECLTILRRAYRFNGYIHAKTIPGASQELINRIGLLADRVSVNIELPSNASLKAFAPQKSKEAILCPMGQITGAITQSKQELALYRHAPSFAPAGQSTQMIIGATPETDYSILTLSEQLYKRYALKRVYYSAYIPVGTNPLLPVTAPPLLREHRIYQADWLLRYYGFTAEELLSAEHPNFNNFIDPKCDWALRHWELFPVEINRAPYQMLLRVPGLGVRSAQKIVRARRVAALRFEDLKKMRISMKRAKYFVTCGGKTYQNIWIREELVTPMLLSDSKTCYGQESLLPTKEDHVKCLTGEI</sequence>
<proteinExistence type="predicted"/>
<evidence type="ECO:0000313" key="7">
    <source>
        <dbReference type="Proteomes" id="UP000824111"/>
    </source>
</evidence>
<dbReference type="GO" id="GO:0003824">
    <property type="term" value="F:catalytic activity"/>
    <property type="evidence" value="ECO:0007669"/>
    <property type="project" value="InterPro"/>
</dbReference>
<dbReference type="SFLD" id="SFLDS00029">
    <property type="entry name" value="Radical_SAM"/>
    <property type="match status" value="1"/>
</dbReference>
<reference evidence="6" key="2">
    <citation type="journal article" date="2021" name="PeerJ">
        <title>Extensive microbial diversity within the chicken gut microbiome revealed by metagenomics and culture.</title>
        <authorList>
            <person name="Gilroy R."/>
            <person name="Ravi A."/>
            <person name="Getino M."/>
            <person name="Pursley I."/>
            <person name="Horton D.L."/>
            <person name="Alikhan N.F."/>
            <person name="Baker D."/>
            <person name="Gharbi K."/>
            <person name="Hall N."/>
            <person name="Watson M."/>
            <person name="Adriaenssens E.M."/>
            <person name="Foster-Nyarko E."/>
            <person name="Jarju S."/>
            <person name="Secka A."/>
            <person name="Antonio M."/>
            <person name="Oren A."/>
            <person name="Chaudhuri R.R."/>
            <person name="La Ragione R."/>
            <person name="Hildebrand F."/>
            <person name="Pallen M.J."/>
        </authorList>
    </citation>
    <scope>NUCLEOTIDE SEQUENCE</scope>
    <source>
        <strain evidence="6">ChiSjej4B22-9803</strain>
    </source>
</reference>
<dbReference type="InterPro" id="IPR023874">
    <property type="entry name" value="DNA_rSAM_put"/>
</dbReference>
<gene>
    <name evidence="6" type="ORF">IAB04_04650</name>
</gene>
<dbReference type="InterPro" id="IPR010994">
    <property type="entry name" value="RuvA_2-like"/>
</dbReference>
<feature type="domain" description="Radical SAM core" evidence="5">
    <location>
        <begin position="59"/>
        <end position="186"/>
    </location>
</feature>
<dbReference type="GO" id="GO:0046872">
    <property type="term" value="F:metal ion binding"/>
    <property type="evidence" value="ECO:0007669"/>
    <property type="project" value="UniProtKB-KW"/>
</dbReference>
<dbReference type="SUPFAM" id="SSF47781">
    <property type="entry name" value="RuvA domain 2-like"/>
    <property type="match status" value="1"/>
</dbReference>
<dbReference type="Gene3D" id="1.10.150.320">
    <property type="entry name" value="Photosystem II 12 kDa extrinsic protein"/>
    <property type="match status" value="1"/>
</dbReference>
<evidence type="ECO:0000256" key="3">
    <source>
        <dbReference type="ARBA" id="ARBA00023004"/>
    </source>
</evidence>
<dbReference type="GO" id="GO:0051536">
    <property type="term" value="F:iron-sulfur cluster binding"/>
    <property type="evidence" value="ECO:0007669"/>
    <property type="project" value="UniProtKB-KW"/>
</dbReference>
<dbReference type="Proteomes" id="UP000824111">
    <property type="component" value="Unassembled WGS sequence"/>
</dbReference>
<protein>
    <submittedName>
        <fullName evidence="6">DNA modification/repair radical SAM protein</fullName>
    </submittedName>
</protein>
<dbReference type="SUPFAM" id="SSF102114">
    <property type="entry name" value="Radical SAM enzymes"/>
    <property type="match status" value="1"/>
</dbReference>
<dbReference type="AlphaFoldDB" id="A0A9D1LVB4"/>
<reference evidence="6" key="1">
    <citation type="submission" date="2020-10" db="EMBL/GenBank/DDBJ databases">
        <authorList>
            <person name="Gilroy R."/>
        </authorList>
    </citation>
    <scope>NUCLEOTIDE SEQUENCE</scope>
    <source>
        <strain evidence="6">ChiSjej4B22-9803</strain>
    </source>
</reference>
<dbReference type="Gene3D" id="3.20.20.70">
    <property type="entry name" value="Aldolase class I"/>
    <property type="match status" value="1"/>
</dbReference>
<keyword evidence="1" id="KW-0949">S-adenosyl-L-methionine</keyword>
<accession>A0A9D1LVB4</accession>
<keyword evidence="4" id="KW-0411">Iron-sulfur</keyword>
<name>A0A9D1LVB4_9FIRM</name>
<evidence type="ECO:0000256" key="2">
    <source>
        <dbReference type="ARBA" id="ARBA00022723"/>
    </source>
</evidence>
<evidence type="ECO:0000256" key="1">
    <source>
        <dbReference type="ARBA" id="ARBA00022691"/>
    </source>
</evidence>
<organism evidence="6 7">
    <name type="scientific">Candidatus Avimonoglobus intestinipullorum</name>
    <dbReference type="NCBI Taxonomy" id="2840699"/>
    <lineage>
        <taxon>Bacteria</taxon>
        <taxon>Bacillati</taxon>
        <taxon>Bacillota</taxon>
        <taxon>Clostridia</taxon>
        <taxon>Eubacteriales</taxon>
        <taxon>Candidatus Avimonoglobus</taxon>
    </lineage>
</organism>
<dbReference type="Pfam" id="PF04055">
    <property type="entry name" value="Radical_SAM"/>
    <property type="match status" value="1"/>
</dbReference>